<evidence type="ECO:0000313" key="4">
    <source>
        <dbReference type="Proteomes" id="UP001347796"/>
    </source>
</evidence>
<accession>A0AAN8K445</accession>
<evidence type="ECO:0000256" key="1">
    <source>
        <dbReference type="SAM" id="Coils"/>
    </source>
</evidence>
<protein>
    <submittedName>
        <fullName evidence="3">Uncharacterized protein</fullName>
    </submittedName>
</protein>
<evidence type="ECO:0000256" key="2">
    <source>
        <dbReference type="SAM" id="MobiDB-lite"/>
    </source>
</evidence>
<dbReference type="EMBL" id="JAZGQO010000002">
    <property type="protein sequence ID" value="KAK6192578.1"/>
    <property type="molecule type" value="Genomic_DNA"/>
</dbReference>
<organism evidence="3 4">
    <name type="scientific">Patella caerulea</name>
    <name type="common">Rayed Mediterranean limpet</name>
    <dbReference type="NCBI Taxonomy" id="87958"/>
    <lineage>
        <taxon>Eukaryota</taxon>
        <taxon>Metazoa</taxon>
        <taxon>Spiralia</taxon>
        <taxon>Lophotrochozoa</taxon>
        <taxon>Mollusca</taxon>
        <taxon>Gastropoda</taxon>
        <taxon>Patellogastropoda</taxon>
        <taxon>Patelloidea</taxon>
        <taxon>Patellidae</taxon>
        <taxon>Patella</taxon>
    </lineage>
</organism>
<keyword evidence="4" id="KW-1185">Reference proteome</keyword>
<keyword evidence="1" id="KW-0175">Coiled coil</keyword>
<dbReference type="AlphaFoldDB" id="A0AAN8K445"/>
<feature type="coiled-coil region" evidence="1">
    <location>
        <begin position="33"/>
        <end position="60"/>
    </location>
</feature>
<dbReference type="Proteomes" id="UP001347796">
    <property type="component" value="Unassembled WGS sequence"/>
</dbReference>
<gene>
    <name evidence="3" type="ORF">SNE40_004024</name>
</gene>
<sequence>MAGDVESNPGLAKRQTQLPITGELESISSRNAIKDLTLVVSALKDEVASLRGEVQEMNIKDEVLPLQSELKEVKSATEGFKQRIDSTDNILRQKNLIFYGLEERNDGQPKGDLGRWREIVFSRTVNGDKIWIDVGTGPDPDSQSMEPCRFVVKENKDTCREFKNDNNFYIAVKDKNIHEHNYIEFTLNINNRKLTPVVSNNNCVINCTSSGWCIYNIPDLSTDGIKEGPSVVDLVVGNMVCYEAGIIVEDGQSHYIIETSVDLSKTDEKDIKVVFNGVEDDYDCKKSPGINVYQLKTAKPEREFISLDDWLEKKNASSPPTPDTGQDESEHVHVQSGDQRETSKNYQTEEEKDHEVTKKKLKYTEEPMIVEFHCMST</sequence>
<reference evidence="3 4" key="1">
    <citation type="submission" date="2024-01" db="EMBL/GenBank/DDBJ databases">
        <title>The genome of the rayed Mediterranean limpet Patella caerulea (Linnaeus, 1758).</title>
        <authorList>
            <person name="Anh-Thu Weber A."/>
            <person name="Halstead-Nussloch G."/>
        </authorList>
    </citation>
    <scope>NUCLEOTIDE SEQUENCE [LARGE SCALE GENOMIC DNA]</scope>
    <source>
        <strain evidence="3">AATW-2023a</strain>
        <tissue evidence="3">Whole specimen</tissue>
    </source>
</reference>
<comment type="caution">
    <text evidence="3">The sequence shown here is derived from an EMBL/GenBank/DDBJ whole genome shotgun (WGS) entry which is preliminary data.</text>
</comment>
<feature type="compositionally biased region" description="Basic and acidic residues" evidence="2">
    <location>
        <begin position="328"/>
        <end position="360"/>
    </location>
</feature>
<evidence type="ECO:0000313" key="3">
    <source>
        <dbReference type="EMBL" id="KAK6192578.1"/>
    </source>
</evidence>
<name>A0AAN8K445_PATCE</name>
<proteinExistence type="predicted"/>
<feature type="region of interest" description="Disordered" evidence="2">
    <location>
        <begin position="313"/>
        <end position="360"/>
    </location>
</feature>